<feature type="transmembrane region" description="Helical" evidence="1">
    <location>
        <begin position="479"/>
        <end position="502"/>
    </location>
</feature>
<dbReference type="EMBL" id="JARKNE010000011">
    <property type="protein sequence ID" value="KAK5787162.1"/>
    <property type="molecule type" value="Genomic_DNA"/>
</dbReference>
<accession>A0ABR0N991</accession>
<dbReference type="Proteomes" id="UP001358586">
    <property type="component" value="Chromosome 11"/>
</dbReference>
<sequence>MSSTEEGSGTVGAPGRAVSADQTIINNNPLETIIPIQCTNFLLSNGELENLRSLDEAFKGNQLEPTAKPLIQRVPSTLGRHKDFRKYFKPKVISIGPLHHDDPTLHGSEKLKLKLAAHFVKNIGVNKETLYNNMKTEIGGLKKCYDPKELEKYSNDDEKLAWMFFVDGSAILQAIYMRYGNDDVDDQDNDPMPNELLIKNDLLTYVYLDLFLLENQLPFRVLELLTSWGENGEKFMKAIKRFIDDNVITPAEMKEPQSHQQDSSERWQQQEEEPIHLLNLLRQRLLFRKEEKGKPWRLCRFCTRFFMYLINRSNQTRTRRHHSHTFRNVKELKNAGIWLRASETSCLTDISFNRIFFVGKLWLPPITVDDSTGPKFMNLIAHEMCPDFKNDFTVTSYICFLDSLIDEAEDVKDLRDAGILYNGLGSDEEVAKLFNKMNTDLVPSPTIYNGVKRQIHNHCKNMWINYAAQAYHTHFRSPWTFLAFVGAIAALLLSALQTYYTIHQPNHNEHKVIEEIPNGSPTKRDKFVCHFSEDESYNT</sequence>
<name>A0ABR0N991_GOSAR</name>
<dbReference type="Pfam" id="PF03140">
    <property type="entry name" value="DUF247"/>
    <property type="match status" value="1"/>
</dbReference>
<keyword evidence="1" id="KW-1133">Transmembrane helix</keyword>
<keyword evidence="1" id="KW-0472">Membrane</keyword>
<dbReference type="InterPro" id="IPR004158">
    <property type="entry name" value="DUF247_pln"/>
</dbReference>
<dbReference type="PANTHER" id="PTHR31549">
    <property type="entry name" value="PROTEIN, PUTATIVE (DUF247)-RELATED-RELATED"/>
    <property type="match status" value="1"/>
</dbReference>
<evidence type="ECO:0000313" key="3">
    <source>
        <dbReference type="Proteomes" id="UP001358586"/>
    </source>
</evidence>
<evidence type="ECO:0000313" key="2">
    <source>
        <dbReference type="EMBL" id="KAK5787162.1"/>
    </source>
</evidence>
<reference evidence="2 3" key="1">
    <citation type="submission" date="2023-03" db="EMBL/GenBank/DDBJ databases">
        <title>WGS of Gossypium arboreum.</title>
        <authorList>
            <person name="Yu D."/>
        </authorList>
    </citation>
    <scope>NUCLEOTIDE SEQUENCE [LARGE SCALE GENOMIC DNA]</scope>
    <source>
        <tissue evidence="2">Leaf</tissue>
    </source>
</reference>
<gene>
    <name evidence="2" type="ORF">PVK06_041815</name>
</gene>
<dbReference type="PANTHER" id="PTHR31549:SF260">
    <property type="match status" value="1"/>
</dbReference>
<keyword evidence="3" id="KW-1185">Reference proteome</keyword>
<proteinExistence type="predicted"/>
<keyword evidence="1" id="KW-0812">Transmembrane</keyword>
<protein>
    <submittedName>
        <fullName evidence="2">Uncharacterized protein</fullName>
    </submittedName>
</protein>
<evidence type="ECO:0000256" key="1">
    <source>
        <dbReference type="SAM" id="Phobius"/>
    </source>
</evidence>
<organism evidence="2 3">
    <name type="scientific">Gossypium arboreum</name>
    <name type="common">Tree cotton</name>
    <name type="synonym">Gossypium nanking</name>
    <dbReference type="NCBI Taxonomy" id="29729"/>
    <lineage>
        <taxon>Eukaryota</taxon>
        <taxon>Viridiplantae</taxon>
        <taxon>Streptophyta</taxon>
        <taxon>Embryophyta</taxon>
        <taxon>Tracheophyta</taxon>
        <taxon>Spermatophyta</taxon>
        <taxon>Magnoliopsida</taxon>
        <taxon>eudicotyledons</taxon>
        <taxon>Gunneridae</taxon>
        <taxon>Pentapetalae</taxon>
        <taxon>rosids</taxon>
        <taxon>malvids</taxon>
        <taxon>Malvales</taxon>
        <taxon>Malvaceae</taxon>
        <taxon>Malvoideae</taxon>
        <taxon>Gossypium</taxon>
    </lineage>
</organism>
<comment type="caution">
    <text evidence="2">The sequence shown here is derived from an EMBL/GenBank/DDBJ whole genome shotgun (WGS) entry which is preliminary data.</text>
</comment>